<name>A0A4V3D9V6_9PSEU</name>
<keyword evidence="2" id="KW-1185">Reference proteome</keyword>
<organism evidence="1 2">
    <name type="scientific">Actinomycetospora succinea</name>
    <dbReference type="NCBI Taxonomy" id="663603"/>
    <lineage>
        <taxon>Bacteria</taxon>
        <taxon>Bacillati</taxon>
        <taxon>Actinomycetota</taxon>
        <taxon>Actinomycetes</taxon>
        <taxon>Pseudonocardiales</taxon>
        <taxon>Pseudonocardiaceae</taxon>
        <taxon>Actinomycetospora</taxon>
    </lineage>
</organism>
<dbReference type="Proteomes" id="UP000295705">
    <property type="component" value="Unassembled WGS sequence"/>
</dbReference>
<protein>
    <recommendedName>
        <fullName evidence="3">DUF4157 domain-containing protein</fullName>
    </recommendedName>
</protein>
<evidence type="ECO:0000313" key="2">
    <source>
        <dbReference type="Proteomes" id="UP000295705"/>
    </source>
</evidence>
<evidence type="ECO:0008006" key="3">
    <source>
        <dbReference type="Google" id="ProtNLM"/>
    </source>
</evidence>
<dbReference type="OrthoDB" id="4317910at2"/>
<dbReference type="RefSeq" id="WP_133827624.1">
    <property type="nucleotide sequence ID" value="NZ_BAABHR010000033.1"/>
</dbReference>
<dbReference type="AlphaFoldDB" id="A0A4V3D9V6"/>
<reference evidence="1 2" key="1">
    <citation type="submission" date="2019-03" db="EMBL/GenBank/DDBJ databases">
        <title>Genomic Encyclopedia of Type Strains, Phase IV (KMG-IV): sequencing the most valuable type-strain genomes for metagenomic binning, comparative biology and taxonomic classification.</title>
        <authorList>
            <person name="Goeker M."/>
        </authorList>
    </citation>
    <scope>NUCLEOTIDE SEQUENCE [LARGE SCALE GENOMIC DNA]</scope>
    <source>
        <strain evidence="1 2">DSM 45775</strain>
    </source>
</reference>
<gene>
    <name evidence="1" type="ORF">EV188_104589</name>
</gene>
<proteinExistence type="predicted"/>
<dbReference type="EMBL" id="SNYO01000004">
    <property type="protein sequence ID" value="TDQ58842.1"/>
    <property type="molecule type" value="Genomic_DNA"/>
</dbReference>
<evidence type="ECO:0000313" key="1">
    <source>
        <dbReference type="EMBL" id="TDQ58842.1"/>
    </source>
</evidence>
<comment type="caution">
    <text evidence="1">The sequence shown here is derived from an EMBL/GenBank/DDBJ whole genome shotgun (WGS) entry which is preliminary data.</text>
</comment>
<sequence length="185" mass="20545">MTWRDVAMSAAGAAVLGLGRLVAAVQRFAALQDRERPLTTAEQEVLRRVFHGSLDDVRVVEGRAGLFDVVPHPFTLGTTIYLKGRRDPGLLVHEAVHVWQYRTRGARYATEALWAQARYGTRPVGGAYDWRAEVRRGRTRWRDVNPEAQAQFLQEVWDGGPAVRSALAREALEAVRAPVGPSPGH</sequence>
<accession>A0A4V3D9V6</accession>